<evidence type="ECO:0000256" key="5">
    <source>
        <dbReference type="ARBA" id="ARBA00022833"/>
    </source>
</evidence>
<keyword evidence="3" id="KW-0479">Metal-binding</keyword>
<dbReference type="Pfam" id="PF00962">
    <property type="entry name" value="A_deaminase"/>
    <property type="match status" value="1"/>
</dbReference>
<reference evidence="9 10" key="1">
    <citation type="submission" date="2019-10" db="EMBL/GenBank/DDBJ databases">
        <title>Assembly and Annotation for the nematode Trichostrongylus colubriformis.</title>
        <authorList>
            <person name="Martin J."/>
        </authorList>
    </citation>
    <scope>NUCLEOTIDE SEQUENCE [LARGE SCALE GENOMIC DNA]</scope>
    <source>
        <strain evidence="9">G859</strain>
        <tissue evidence="9">Whole worm</tissue>
    </source>
</reference>
<name>A0AAN8INX0_TRICO</name>
<sequence>MSMTTATVADSHLQFWREKMVPFCLCTDDKGLMDCDLSTEYWKASQAFNLSAEDLWQVSRNALEMSFLDKSSTEYKQLDDLLARRQLLELSQGDIRL</sequence>
<feature type="domain" description="Adenosine deaminase" evidence="8">
    <location>
        <begin position="5"/>
        <end position="72"/>
    </location>
</feature>
<keyword evidence="4" id="KW-0378">Hydrolase</keyword>
<dbReference type="InterPro" id="IPR006330">
    <property type="entry name" value="Ado/ade_deaminase"/>
</dbReference>
<dbReference type="Proteomes" id="UP001331761">
    <property type="component" value="Unassembled WGS sequence"/>
</dbReference>
<keyword evidence="10" id="KW-1185">Reference proteome</keyword>
<keyword evidence="5" id="KW-0862">Zinc</keyword>
<dbReference type="InterPro" id="IPR032466">
    <property type="entry name" value="Metal_Hydrolase"/>
</dbReference>
<evidence type="ECO:0000256" key="3">
    <source>
        <dbReference type="ARBA" id="ARBA00022723"/>
    </source>
</evidence>
<evidence type="ECO:0000256" key="7">
    <source>
        <dbReference type="ARBA" id="ARBA00048787"/>
    </source>
</evidence>
<accession>A0AAN8INX0</accession>
<comment type="similarity">
    <text evidence="2">Belongs to the metallo-dependent hydrolases superfamily. Adenosine and AMP deaminases family.</text>
</comment>
<dbReference type="PANTHER" id="PTHR11409">
    <property type="entry name" value="ADENOSINE DEAMINASE"/>
    <property type="match status" value="1"/>
</dbReference>
<dbReference type="AlphaFoldDB" id="A0AAN8INX0"/>
<comment type="caution">
    <text evidence="9">The sequence shown here is derived from an EMBL/GenBank/DDBJ whole genome shotgun (WGS) entry which is preliminary data.</text>
</comment>
<comment type="catalytic activity">
    <reaction evidence="7">
        <text>N(6)-methyl-AMP + H2O + H(+) = IMP + methylamine</text>
        <dbReference type="Rhea" id="RHEA:16001"/>
        <dbReference type="ChEBI" id="CHEBI:15377"/>
        <dbReference type="ChEBI" id="CHEBI:15378"/>
        <dbReference type="ChEBI" id="CHEBI:58053"/>
        <dbReference type="ChEBI" id="CHEBI:59338"/>
        <dbReference type="ChEBI" id="CHEBI:144842"/>
    </reaction>
    <physiologicalReaction direction="left-to-right" evidence="7">
        <dbReference type="Rhea" id="RHEA:16002"/>
    </physiologicalReaction>
</comment>
<evidence type="ECO:0000256" key="6">
    <source>
        <dbReference type="ARBA" id="ARBA00023080"/>
    </source>
</evidence>
<dbReference type="GO" id="GO:0009117">
    <property type="term" value="P:nucleotide metabolic process"/>
    <property type="evidence" value="ECO:0007669"/>
    <property type="project" value="UniProtKB-KW"/>
</dbReference>
<dbReference type="PANTHER" id="PTHR11409:SF42">
    <property type="entry name" value="ADENOSINE DEAMINASE-LIKE PROTEIN"/>
    <property type="match status" value="1"/>
</dbReference>
<dbReference type="GO" id="GO:0004000">
    <property type="term" value="F:adenosine deaminase activity"/>
    <property type="evidence" value="ECO:0007669"/>
    <property type="project" value="TreeGrafter"/>
</dbReference>
<evidence type="ECO:0000259" key="8">
    <source>
        <dbReference type="Pfam" id="PF00962"/>
    </source>
</evidence>
<evidence type="ECO:0000313" key="9">
    <source>
        <dbReference type="EMBL" id="KAK5976292.1"/>
    </source>
</evidence>
<dbReference type="InterPro" id="IPR001365">
    <property type="entry name" value="A_deaminase_dom"/>
</dbReference>
<dbReference type="EMBL" id="WIXE01012048">
    <property type="protein sequence ID" value="KAK5976292.1"/>
    <property type="molecule type" value="Genomic_DNA"/>
</dbReference>
<evidence type="ECO:0000256" key="2">
    <source>
        <dbReference type="ARBA" id="ARBA00006676"/>
    </source>
</evidence>
<evidence type="ECO:0000256" key="4">
    <source>
        <dbReference type="ARBA" id="ARBA00022801"/>
    </source>
</evidence>
<gene>
    <name evidence="9" type="ORF">GCK32_012665</name>
</gene>
<evidence type="ECO:0000256" key="1">
    <source>
        <dbReference type="ARBA" id="ARBA00001947"/>
    </source>
</evidence>
<dbReference type="Gene3D" id="3.20.20.140">
    <property type="entry name" value="Metal-dependent hydrolases"/>
    <property type="match status" value="1"/>
</dbReference>
<protein>
    <recommendedName>
        <fullName evidence="8">Adenosine deaminase domain-containing protein</fullName>
    </recommendedName>
</protein>
<organism evidence="9 10">
    <name type="scientific">Trichostrongylus colubriformis</name>
    <name type="common">Black scour worm</name>
    <dbReference type="NCBI Taxonomy" id="6319"/>
    <lineage>
        <taxon>Eukaryota</taxon>
        <taxon>Metazoa</taxon>
        <taxon>Ecdysozoa</taxon>
        <taxon>Nematoda</taxon>
        <taxon>Chromadorea</taxon>
        <taxon>Rhabditida</taxon>
        <taxon>Rhabditina</taxon>
        <taxon>Rhabditomorpha</taxon>
        <taxon>Strongyloidea</taxon>
        <taxon>Trichostrongylidae</taxon>
        <taxon>Trichostrongylus</taxon>
    </lineage>
</organism>
<comment type="cofactor">
    <cofactor evidence="1">
        <name>Zn(2+)</name>
        <dbReference type="ChEBI" id="CHEBI:29105"/>
    </cofactor>
</comment>
<dbReference type="GO" id="GO:0046103">
    <property type="term" value="P:inosine biosynthetic process"/>
    <property type="evidence" value="ECO:0007669"/>
    <property type="project" value="TreeGrafter"/>
</dbReference>
<evidence type="ECO:0000313" key="10">
    <source>
        <dbReference type="Proteomes" id="UP001331761"/>
    </source>
</evidence>
<dbReference type="GO" id="GO:0046872">
    <property type="term" value="F:metal ion binding"/>
    <property type="evidence" value="ECO:0007669"/>
    <property type="project" value="UniProtKB-KW"/>
</dbReference>
<keyword evidence="6" id="KW-0546">Nucleotide metabolism</keyword>
<proteinExistence type="inferred from homology"/>
<dbReference type="GO" id="GO:0006154">
    <property type="term" value="P:adenosine catabolic process"/>
    <property type="evidence" value="ECO:0007669"/>
    <property type="project" value="TreeGrafter"/>
</dbReference>
<dbReference type="SUPFAM" id="SSF51556">
    <property type="entry name" value="Metallo-dependent hydrolases"/>
    <property type="match status" value="1"/>
</dbReference>